<evidence type="ECO:0000313" key="2">
    <source>
        <dbReference type="EMBL" id="CAF0714125.1"/>
    </source>
</evidence>
<dbReference type="PANTHER" id="PTHR46785:SF1">
    <property type="entry name" value="VON WILLEBRAND FACTOR A DOMAIN-CONTAINING PROTEIN 3B"/>
    <property type="match status" value="1"/>
</dbReference>
<keyword evidence="3" id="KW-1185">Reference proteome</keyword>
<protein>
    <recommendedName>
        <fullName evidence="1">DUF4537 domain-containing protein</fullName>
    </recommendedName>
</protein>
<feature type="domain" description="DUF4537" evidence="1">
    <location>
        <begin position="313"/>
        <end position="429"/>
    </location>
</feature>
<name>A0A813M6J6_9BILA</name>
<dbReference type="OrthoDB" id="10068869at2759"/>
<sequence length="580" mass="69196">MYYDLDQFEDPKLISFFLNNLKPEPPIYFEEYGDKKKTKKYFYHMHDTVNIMKAPKQGFEKNISRTGIPKMHIFGNAVIKPKQIHAIYCENIHPKVSHKDGTITHPMDEKVLFYQGQEIIARWDIFGVYYSGTIEDIVNTKFADVKFHSGHKIIDVPFTNIIEIKRRKITIGDYVMANVLDEFDKICWVPGIVEHIDYEAKPIKYHVRYYNGEEGVNIYVQLIKINKERYIYIKDFIFNLLLNKQEVVENTFNYDYVDLNENVELFVFSKEYLELKSRYQPLLQPSNDYLSAINSETNDFINMRKSLPTLKNGDEVLAKWPDDCLYYPSVVRDYIGDYKYKVENNLRAVKIITREDLIKQSSNLIKDLKIGDTVLAKHPKFRFVFAPGEIRRLDKYQNKLIIRFYDYSECLIEIVNIYKISREKFEFDINSVIKLENAWIGHEVFAYNFYTRSYDWGRIIRRVLNHRQFVIEWSDKRQSVHCAYFLFVAKNKTYENFKQNIFSFDDFKRIQMMEHEETRLSRLDRVKSYNKLFDDAEYDLVKISKIQGKESRGINYSLINKDRDTPVIDANDAYRGTFLE</sequence>
<dbReference type="AlphaFoldDB" id="A0A813M6J6"/>
<dbReference type="Proteomes" id="UP000663879">
    <property type="component" value="Unassembled WGS sequence"/>
</dbReference>
<organism evidence="2 3">
    <name type="scientific">Brachionus calyciflorus</name>
    <dbReference type="NCBI Taxonomy" id="104777"/>
    <lineage>
        <taxon>Eukaryota</taxon>
        <taxon>Metazoa</taxon>
        <taxon>Spiralia</taxon>
        <taxon>Gnathifera</taxon>
        <taxon>Rotifera</taxon>
        <taxon>Eurotatoria</taxon>
        <taxon>Monogononta</taxon>
        <taxon>Pseudotrocha</taxon>
        <taxon>Ploima</taxon>
        <taxon>Brachionidae</taxon>
        <taxon>Brachionus</taxon>
    </lineage>
</organism>
<dbReference type="EMBL" id="CAJNOC010000091">
    <property type="protein sequence ID" value="CAF0714125.1"/>
    <property type="molecule type" value="Genomic_DNA"/>
</dbReference>
<evidence type="ECO:0000313" key="3">
    <source>
        <dbReference type="Proteomes" id="UP000663879"/>
    </source>
</evidence>
<evidence type="ECO:0000259" key="1">
    <source>
        <dbReference type="Pfam" id="PF15057"/>
    </source>
</evidence>
<comment type="caution">
    <text evidence="2">The sequence shown here is derived from an EMBL/GenBank/DDBJ whole genome shotgun (WGS) entry which is preliminary data.</text>
</comment>
<dbReference type="Pfam" id="PF15057">
    <property type="entry name" value="DUF4537"/>
    <property type="match status" value="2"/>
</dbReference>
<accession>A0A813M6J6</accession>
<dbReference type="InterPro" id="IPR032770">
    <property type="entry name" value="DUF4537"/>
</dbReference>
<dbReference type="PANTHER" id="PTHR46785">
    <property type="entry name" value="VON WILLEBRAND FACTOR A DOMAIN-CONTAINING PROTEIN 3B"/>
    <property type="match status" value="1"/>
</dbReference>
<proteinExistence type="predicted"/>
<gene>
    <name evidence="2" type="ORF">OXX778_LOCUS1430</name>
</gene>
<feature type="domain" description="DUF4537" evidence="1">
    <location>
        <begin position="116"/>
        <end position="230"/>
    </location>
</feature>
<reference evidence="2" key="1">
    <citation type="submission" date="2021-02" db="EMBL/GenBank/DDBJ databases">
        <authorList>
            <person name="Nowell W R."/>
        </authorList>
    </citation>
    <scope>NUCLEOTIDE SEQUENCE</scope>
    <source>
        <strain evidence="2">Ploen Becks lab</strain>
    </source>
</reference>